<gene>
    <name evidence="2" type="ORF">OESDEN_15240</name>
</gene>
<dbReference type="InterPro" id="IPR015897">
    <property type="entry name" value="CHK_kinase-like"/>
</dbReference>
<accession>A0A0B1SJE8</accession>
<organism evidence="2 3">
    <name type="scientific">Oesophagostomum dentatum</name>
    <name type="common">Nodular worm</name>
    <dbReference type="NCBI Taxonomy" id="61180"/>
    <lineage>
        <taxon>Eukaryota</taxon>
        <taxon>Metazoa</taxon>
        <taxon>Ecdysozoa</taxon>
        <taxon>Nematoda</taxon>
        <taxon>Chromadorea</taxon>
        <taxon>Rhabditida</taxon>
        <taxon>Rhabditina</taxon>
        <taxon>Rhabditomorpha</taxon>
        <taxon>Strongyloidea</taxon>
        <taxon>Strongylidae</taxon>
        <taxon>Oesophagostomum</taxon>
    </lineage>
</organism>
<dbReference type="Proteomes" id="UP000053660">
    <property type="component" value="Unassembled WGS sequence"/>
</dbReference>
<dbReference type="OrthoDB" id="5914377at2759"/>
<dbReference type="EMBL" id="KN565620">
    <property type="protein sequence ID" value="KHJ85039.1"/>
    <property type="molecule type" value="Genomic_DNA"/>
</dbReference>
<dbReference type="AlphaFoldDB" id="A0A0B1SJE8"/>
<keyword evidence="3" id="KW-1185">Reference proteome</keyword>
<dbReference type="Pfam" id="PF07914">
    <property type="entry name" value="DUF1679"/>
    <property type="match status" value="1"/>
</dbReference>
<name>A0A0B1SJE8_OESDE</name>
<dbReference type="InterPro" id="IPR012877">
    <property type="entry name" value="Dhs-27"/>
</dbReference>
<dbReference type="InterPro" id="IPR052961">
    <property type="entry name" value="Oxido-Kinase-like_Enzymes"/>
</dbReference>
<dbReference type="InterPro" id="IPR011009">
    <property type="entry name" value="Kinase-like_dom_sf"/>
</dbReference>
<dbReference type="PANTHER" id="PTHR23020">
    <property type="entry name" value="UNCHARACTERIZED NUCLEAR HORMONE RECEPTOR-RELATED"/>
    <property type="match status" value="1"/>
</dbReference>
<dbReference type="SMART" id="SM00587">
    <property type="entry name" value="CHK"/>
    <property type="match status" value="1"/>
</dbReference>
<evidence type="ECO:0000313" key="2">
    <source>
        <dbReference type="EMBL" id="KHJ85039.1"/>
    </source>
</evidence>
<feature type="domain" description="CHK kinase-like" evidence="1">
    <location>
        <begin position="18"/>
        <end position="178"/>
    </location>
</feature>
<dbReference type="SUPFAM" id="SSF56112">
    <property type="entry name" value="Protein kinase-like (PK-like)"/>
    <property type="match status" value="1"/>
</dbReference>
<proteinExistence type="predicted"/>
<evidence type="ECO:0000313" key="3">
    <source>
        <dbReference type="Proteomes" id="UP000053660"/>
    </source>
</evidence>
<dbReference type="PANTHER" id="PTHR23020:SF20">
    <property type="entry name" value="CHK KINASE-LIKE DOMAIN-CONTAINING PROTEIN"/>
    <property type="match status" value="1"/>
</dbReference>
<reference evidence="2 3" key="1">
    <citation type="submission" date="2014-03" db="EMBL/GenBank/DDBJ databases">
        <title>Draft genome of the hookworm Oesophagostomum dentatum.</title>
        <authorList>
            <person name="Mitreva M."/>
        </authorList>
    </citation>
    <scope>NUCLEOTIDE SEQUENCE [LARGE SCALE GENOMIC DNA]</scope>
    <source>
        <strain evidence="2 3">OD-Hann</strain>
    </source>
</reference>
<evidence type="ECO:0000259" key="1">
    <source>
        <dbReference type="SMART" id="SM00587"/>
    </source>
</evidence>
<dbReference type="Gene3D" id="3.90.1200.10">
    <property type="match status" value="1"/>
</dbReference>
<sequence length="186" mass="20775">MLKMLQVALVRIPCASEGEAAIEKSSGLKSSKEDVLYAIAEQTAYLQAFSVKSRSALEVVKTDVFKQFMSKSSARALSLCQNLVDNVPELSCIKKFVDALKRDSSGWIEVIDEYTSGRRPSALVHGDLWAPNILWKDDLTIAGIVDWQLAHLGSPVSLRSSIFFVEYLHFKFLLICSIMFSCHRNV</sequence>
<protein>
    <recommendedName>
        <fullName evidence="1">CHK kinase-like domain-containing protein</fullName>
    </recommendedName>
</protein>